<reference evidence="1 2" key="1">
    <citation type="journal article" date="2024" name="Chem. Sci.">
        <title>Discovery of megapolipeptins by genome mining of a Burkholderiales bacteria collection.</title>
        <authorList>
            <person name="Paulo B.S."/>
            <person name="Recchia M.J.J."/>
            <person name="Lee S."/>
            <person name="Fergusson C.H."/>
            <person name="Romanowski S.B."/>
            <person name="Hernandez A."/>
            <person name="Krull N."/>
            <person name="Liu D.Y."/>
            <person name="Cavanagh H."/>
            <person name="Bos A."/>
            <person name="Gray C.A."/>
            <person name="Murphy B.T."/>
            <person name="Linington R.G."/>
            <person name="Eustaquio A.S."/>
        </authorList>
    </citation>
    <scope>NUCLEOTIDE SEQUENCE [LARGE SCALE GENOMIC DNA]</scope>
    <source>
        <strain evidence="1 2">RL17-350-BIC-E</strain>
    </source>
</reference>
<name>A0ABW9EM67_9BURK</name>
<dbReference type="EMBL" id="JAQQCL010000026">
    <property type="protein sequence ID" value="MFM0720078.1"/>
    <property type="molecule type" value="Genomic_DNA"/>
</dbReference>
<evidence type="ECO:0000313" key="2">
    <source>
        <dbReference type="Proteomes" id="UP001629392"/>
    </source>
</evidence>
<accession>A0ABW9EM67</accession>
<gene>
    <name evidence="1" type="ORF">PQQ73_27540</name>
</gene>
<protein>
    <submittedName>
        <fullName evidence="1">Uncharacterized protein</fullName>
    </submittedName>
</protein>
<dbReference type="Proteomes" id="UP001629392">
    <property type="component" value="Unassembled WGS sequence"/>
</dbReference>
<comment type="caution">
    <text evidence="1">The sequence shown here is derived from an EMBL/GenBank/DDBJ whole genome shotgun (WGS) entry which is preliminary data.</text>
</comment>
<keyword evidence="2" id="KW-1185">Reference proteome</keyword>
<organism evidence="1 2">
    <name type="scientific">Paraburkholderia strydomiana</name>
    <dbReference type="NCBI Taxonomy" id="1245417"/>
    <lineage>
        <taxon>Bacteria</taxon>
        <taxon>Pseudomonadati</taxon>
        <taxon>Pseudomonadota</taxon>
        <taxon>Betaproteobacteria</taxon>
        <taxon>Burkholderiales</taxon>
        <taxon>Burkholderiaceae</taxon>
        <taxon>Paraburkholderia</taxon>
    </lineage>
</organism>
<evidence type="ECO:0000313" key="1">
    <source>
        <dbReference type="EMBL" id="MFM0720078.1"/>
    </source>
</evidence>
<proteinExistence type="predicted"/>
<dbReference type="RefSeq" id="WP_408147645.1">
    <property type="nucleotide sequence ID" value="NZ_JAQQCL010000026.1"/>
</dbReference>
<sequence length="231" mass="25175">MNGPYKSGDAETPVGIPASVSAFPYTMAREGKFGKIGSARNPLITMEDDLGQILCNIPPVLSKRGEWLATALRAVEREAGRVDMKNSGMAAVALLTIIVAGCSTEARIASHRDTEIALEKARDLAYVDCSARVDCDQLWKRTRLYVAQRSVTPIRHADDTTIETAEPHQFGAVYVWATRTSDASGMSTIRIKGICRGMYRTDGTPGWLYGTCAEQIRAVETDFRPFIGAPS</sequence>